<keyword evidence="3" id="KW-0472">Membrane</keyword>
<evidence type="ECO:0000256" key="4">
    <source>
        <dbReference type="ARBA" id="ARBA00023139"/>
    </source>
</evidence>
<dbReference type="Pfam" id="PF01547">
    <property type="entry name" value="SBP_bac_1"/>
    <property type="match status" value="1"/>
</dbReference>
<keyword evidence="5" id="KW-0449">Lipoprotein</keyword>
<organism evidence="7 8">
    <name type="scientific">Massiliimalia timonensis</name>
    <dbReference type="NCBI Taxonomy" id="1987501"/>
    <lineage>
        <taxon>Bacteria</taxon>
        <taxon>Bacillati</taxon>
        <taxon>Bacillota</taxon>
        <taxon>Clostridia</taxon>
        <taxon>Eubacteriales</taxon>
        <taxon>Oscillospiraceae</taxon>
        <taxon>Massiliimalia</taxon>
    </lineage>
</organism>
<proteinExistence type="predicted"/>
<reference evidence="7" key="1">
    <citation type="submission" date="2020-08" db="EMBL/GenBank/DDBJ databases">
        <title>Genome public.</title>
        <authorList>
            <person name="Liu C."/>
            <person name="Sun Q."/>
        </authorList>
    </citation>
    <scope>NUCLEOTIDE SEQUENCE</scope>
    <source>
        <strain evidence="7">NSJ-15</strain>
    </source>
</reference>
<accession>A0A8J6P828</accession>
<dbReference type="Proteomes" id="UP000632659">
    <property type="component" value="Unassembled WGS sequence"/>
</dbReference>
<evidence type="ECO:0000256" key="6">
    <source>
        <dbReference type="SAM" id="SignalP"/>
    </source>
</evidence>
<comment type="caution">
    <text evidence="7">The sequence shown here is derived from an EMBL/GenBank/DDBJ whole genome shotgun (WGS) entry which is preliminary data.</text>
</comment>
<keyword evidence="2 6" id="KW-0732">Signal</keyword>
<feature type="chain" id="PRO_5039621624" evidence="6">
    <location>
        <begin position="23"/>
        <end position="450"/>
    </location>
</feature>
<evidence type="ECO:0000313" key="7">
    <source>
        <dbReference type="EMBL" id="MBC8611295.1"/>
    </source>
</evidence>
<dbReference type="InterPro" id="IPR050490">
    <property type="entry name" value="Bact_solute-bd_prot1"/>
</dbReference>
<evidence type="ECO:0000256" key="1">
    <source>
        <dbReference type="ARBA" id="ARBA00022475"/>
    </source>
</evidence>
<dbReference type="PANTHER" id="PTHR43649:SF33">
    <property type="entry name" value="POLYGALACTURONAN_RHAMNOGALACTURONAN-BINDING PROTEIN YTCQ"/>
    <property type="match status" value="1"/>
</dbReference>
<dbReference type="AlphaFoldDB" id="A0A8J6P828"/>
<dbReference type="PANTHER" id="PTHR43649">
    <property type="entry name" value="ARABINOSE-BINDING PROTEIN-RELATED"/>
    <property type="match status" value="1"/>
</dbReference>
<protein>
    <submittedName>
        <fullName evidence="7">Extracellular solute-binding protein</fullName>
    </submittedName>
</protein>
<evidence type="ECO:0000256" key="5">
    <source>
        <dbReference type="ARBA" id="ARBA00023288"/>
    </source>
</evidence>
<dbReference type="SUPFAM" id="SSF53850">
    <property type="entry name" value="Periplasmic binding protein-like II"/>
    <property type="match status" value="1"/>
</dbReference>
<dbReference type="RefSeq" id="WP_154825317.1">
    <property type="nucleotide sequence ID" value="NZ_JACRTL010000005.1"/>
</dbReference>
<dbReference type="EMBL" id="JACRTL010000005">
    <property type="protein sequence ID" value="MBC8611295.1"/>
    <property type="molecule type" value="Genomic_DNA"/>
</dbReference>
<keyword evidence="4" id="KW-0564">Palmitate</keyword>
<dbReference type="InterPro" id="IPR006059">
    <property type="entry name" value="SBP"/>
</dbReference>
<evidence type="ECO:0000256" key="2">
    <source>
        <dbReference type="ARBA" id="ARBA00022729"/>
    </source>
</evidence>
<keyword evidence="1" id="KW-1003">Cell membrane</keyword>
<gene>
    <name evidence="7" type="ORF">H8702_09265</name>
</gene>
<sequence length="450" mass="50225">MKYSRKALAILLCAGLAASALAGCGKSNSGTSENAGDGKTGETVKLIWFTEQMDDVQHARWMKYVVTPFNEANPGYEVEISATADYEQVLKVQMAAKNGPDICNMGGPTITSEYVKGDKVLDLTNYVTESGLDQVIFQWALDSCKVDGKIYSIPNSYEALMLWYNVDMFEENGWTAPTNYEELESLCNAIQEKNLIPIAFGTSDFKAINEQFVSVAFADYAGRDNVVKALNGEMKWTDPIFQDSIDCLNTMWQNGWINDKKSHAISDEDSNALFYSQQAAMRMTGTWQLGTYANQIKDFKYDAVPFPSLREGVPPTLPLGAGGVIAINANTKYPDVCWKFIQSMFDNKELHAQAVAEGAQTLPMDIPEELYPDTMNPVDKTIIGMLEETQKDLSAAGHVMWTYWPAETRQYMMDNIEKIYLGELTSKEYLEKTQEIFDKELADGKVPVVS</sequence>
<name>A0A8J6P828_9FIRM</name>
<dbReference type="PROSITE" id="PS51257">
    <property type="entry name" value="PROKAR_LIPOPROTEIN"/>
    <property type="match status" value="1"/>
</dbReference>
<keyword evidence="8" id="KW-1185">Reference proteome</keyword>
<feature type="signal peptide" evidence="6">
    <location>
        <begin position="1"/>
        <end position="22"/>
    </location>
</feature>
<dbReference type="Gene3D" id="3.40.190.10">
    <property type="entry name" value="Periplasmic binding protein-like II"/>
    <property type="match status" value="2"/>
</dbReference>
<evidence type="ECO:0000313" key="8">
    <source>
        <dbReference type="Proteomes" id="UP000632659"/>
    </source>
</evidence>
<evidence type="ECO:0000256" key="3">
    <source>
        <dbReference type="ARBA" id="ARBA00023136"/>
    </source>
</evidence>